<evidence type="ECO:0000313" key="5">
    <source>
        <dbReference type="Proteomes" id="UP000001693"/>
    </source>
</evidence>
<dbReference type="SMART" id="SM00044">
    <property type="entry name" value="CYCc"/>
    <property type="match status" value="1"/>
</dbReference>
<dbReference type="SUPFAM" id="SSF48452">
    <property type="entry name" value="TPR-like"/>
    <property type="match status" value="2"/>
</dbReference>
<evidence type="ECO:0000259" key="3">
    <source>
        <dbReference type="PROSITE" id="PS50125"/>
    </source>
</evidence>
<dbReference type="eggNOG" id="COG2114">
    <property type="taxonomic scope" value="Bacteria"/>
</dbReference>
<organism evidence="4 5">
    <name type="scientific">Leptothrix cholodnii (strain ATCC 51168 / LMG 8142 / SP-6)</name>
    <name type="common">Leptothrix discophora (strain SP-6)</name>
    <dbReference type="NCBI Taxonomy" id="395495"/>
    <lineage>
        <taxon>Bacteria</taxon>
        <taxon>Pseudomonadati</taxon>
        <taxon>Pseudomonadota</taxon>
        <taxon>Betaproteobacteria</taxon>
        <taxon>Burkholderiales</taxon>
        <taxon>Sphaerotilaceae</taxon>
        <taxon>Leptothrix</taxon>
    </lineage>
</organism>
<dbReference type="EMBL" id="CP001013">
    <property type="protein sequence ID" value="ACB36352.1"/>
    <property type="molecule type" value="Genomic_DNA"/>
</dbReference>
<dbReference type="GO" id="GO:0004016">
    <property type="term" value="F:adenylate cyclase activity"/>
    <property type="evidence" value="ECO:0007669"/>
    <property type="project" value="UniProtKB-ARBA"/>
</dbReference>
<sequence>MEQAWGKPPAPVILMIVREAAWLSCALSDGHGVGIHAQIRIADPAALQAGLAERDAAPADTAARQALGGRVWLELLPAPIRRFLHASPARVLTLQLGADLAGLPWELAFDGTRHLDEKFALARQILRDEDAPTPPVRAAAPEQLRVLVLARLDPAPAADAAARALIQGLRRLPGLHLTALDARELAGLAQPALAALGLHDIVHCCGIEPRLLAGPQLLVWEPPPARPAADARAGPAGVDPCATRLTMATLAWAQAQGTQLLVHPIAPAGFMPVFYGQLASGQPLGEAARRARIAAREQGDACWLAHLQGDAQLTLLRSAGRAPQPDHLRQVTMLSCDMVDSTRLMRHLGSEAYSEILLRYHGACAAVVGQHGGVADDPQGDDGVMCYFGFPQAAENAAVLALRAGLELLRCMADAGIAVRLGVATGQIVVRAGQPVGAAVHYAARLQAIAAPATLLASEETRRVAGERFEFRRLEQVPDMKGFDRPEPVYRVLGESALHGTERFDARSRLSPFVGRDKELARLRAHWRHASAGQCLAIYVSGDAGIGKSRLVREFRRAETGRGQLTIEWRCAREQSSSALYPVTDFLRRHLRLQAGDAAPVQLARLAASSLTDLAIEPATALALAANLLSIETGERHAVLDGAPERLRQQTLELLQKWLWRIADSAPLCLIIEDVHWIDPTTSELLGRVTAERQDGGLMLLMTGRPEPEHQWAAALAAEEIALAGLSDEMSRAMVAAVCEGSRVDAAFVQWLVERADGVPLFIEESARMALDIGAEEGTPQLRRASLQDAVPTTIHDLLMARLDRMPLAKHVAQVASAIGREVARHLIEAVCAHERCPIAVADLDEGLALLVRAGLLIPKGSGPGSSFLFKHALVRDAAYGSMWGRDRKRLHAAIAHVIQDTLPQLAELQPELLARHCAEAGMAAEALVQWERAARRSAARSAQREAITHLGHALAALEALPAGLERDRIELRLQLMRAGRLIATEGYGADQVEAVYGRALALCRQLDDPVAMAKALFGLEGYHFMRADFGRARAISEQAAELARHSSDPMAALQSQWVAANLLFHQGELRPAVERMDSCLAAYQTLEHRPNAVQDPGVMCLCYSSWALWQLGQPDQALQRATRVVELARRLNHPFSMAEAFGFITVVQHFRGDHEAALHSVEQALRISEDGGFSVWLAHAQVMHGRLLAQGGEHERGVALMRSGYERWSASGAVVTRPFYLAMQAEGLALAGRPDEGLGLLDSARALIEQHHERYFEPEVLRLTGELTRQLASRHGGLQDDVAEAWFERALASADEMQQHGLALRCACSLAALWQSADAHARAGQLIERHLRLCTEGSTTADLRRARALLAAAQEHTRGTPWSSTTRRAFAPTITH</sequence>
<dbReference type="Proteomes" id="UP000001693">
    <property type="component" value="Chromosome"/>
</dbReference>
<dbReference type="STRING" id="395495.Lcho_4100"/>
<dbReference type="Gene3D" id="3.30.70.1230">
    <property type="entry name" value="Nucleotide cyclase"/>
    <property type="match status" value="1"/>
</dbReference>
<dbReference type="OrthoDB" id="1178869at2"/>
<dbReference type="GO" id="GO:0005737">
    <property type="term" value="C:cytoplasm"/>
    <property type="evidence" value="ECO:0007669"/>
    <property type="project" value="TreeGrafter"/>
</dbReference>
<evidence type="ECO:0000256" key="2">
    <source>
        <dbReference type="ARBA" id="ARBA00022840"/>
    </source>
</evidence>
<dbReference type="GO" id="GO:0009190">
    <property type="term" value="P:cyclic nucleotide biosynthetic process"/>
    <property type="evidence" value="ECO:0007669"/>
    <property type="project" value="InterPro"/>
</dbReference>
<name>B1XXN3_LEPCP</name>
<dbReference type="PROSITE" id="PS50125">
    <property type="entry name" value="GUANYLATE_CYCLASE_2"/>
    <property type="match status" value="1"/>
</dbReference>
<dbReference type="InterPro" id="IPR041664">
    <property type="entry name" value="AAA_16"/>
</dbReference>
<keyword evidence="1" id="KW-0547">Nucleotide-binding</keyword>
<dbReference type="KEGG" id="lch:Lcho_4100"/>
<reference evidence="4 5" key="1">
    <citation type="submission" date="2008-03" db="EMBL/GenBank/DDBJ databases">
        <title>Complete sequence of Leptothrix cholodnii SP-6.</title>
        <authorList>
            <consortium name="US DOE Joint Genome Institute"/>
            <person name="Copeland A."/>
            <person name="Lucas S."/>
            <person name="Lapidus A."/>
            <person name="Glavina del Rio T."/>
            <person name="Dalin E."/>
            <person name="Tice H."/>
            <person name="Bruce D."/>
            <person name="Goodwin L."/>
            <person name="Pitluck S."/>
            <person name="Chertkov O."/>
            <person name="Brettin T."/>
            <person name="Detter J.C."/>
            <person name="Han C."/>
            <person name="Kuske C.R."/>
            <person name="Schmutz J."/>
            <person name="Larimer F."/>
            <person name="Land M."/>
            <person name="Hauser L."/>
            <person name="Kyrpides N."/>
            <person name="Lykidis A."/>
            <person name="Emerson D."/>
            <person name="Richardson P."/>
        </authorList>
    </citation>
    <scope>NUCLEOTIDE SEQUENCE [LARGE SCALE GENOMIC DNA]</scope>
    <source>
        <strain evidence="5">ATCC 51168 / LMG 8142 / SP-6</strain>
    </source>
</reference>
<keyword evidence="5" id="KW-1185">Reference proteome</keyword>
<dbReference type="PANTHER" id="PTHR16305:SF28">
    <property type="entry name" value="GUANYLATE CYCLASE DOMAIN-CONTAINING PROTEIN"/>
    <property type="match status" value="1"/>
</dbReference>
<proteinExistence type="predicted"/>
<gene>
    <name evidence="4" type="ordered locus">Lcho_4100</name>
</gene>
<dbReference type="SUPFAM" id="SSF55073">
    <property type="entry name" value="Nucleotide cyclase"/>
    <property type="match status" value="1"/>
</dbReference>
<dbReference type="HOGENOM" id="CLU_004435_3_1_4"/>
<evidence type="ECO:0000313" key="4">
    <source>
        <dbReference type="EMBL" id="ACB36352.1"/>
    </source>
</evidence>
<dbReference type="PANTHER" id="PTHR16305">
    <property type="entry name" value="TESTICULAR SOLUBLE ADENYLYL CYCLASE"/>
    <property type="match status" value="1"/>
</dbReference>
<protein>
    <submittedName>
        <fullName evidence="4">Tetratricopeptide TPR_4</fullName>
    </submittedName>
</protein>
<dbReference type="InterPro" id="IPR011990">
    <property type="entry name" value="TPR-like_helical_dom_sf"/>
</dbReference>
<dbReference type="GO" id="GO:0035556">
    <property type="term" value="P:intracellular signal transduction"/>
    <property type="evidence" value="ECO:0007669"/>
    <property type="project" value="InterPro"/>
</dbReference>
<dbReference type="InterPro" id="IPR027417">
    <property type="entry name" value="P-loop_NTPase"/>
</dbReference>
<dbReference type="CDD" id="cd07302">
    <property type="entry name" value="CHD"/>
    <property type="match status" value="1"/>
</dbReference>
<dbReference type="GO" id="GO:0005524">
    <property type="term" value="F:ATP binding"/>
    <property type="evidence" value="ECO:0007669"/>
    <property type="project" value="UniProtKB-KW"/>
</dbReference>
<dbReference type="InterPro" id="IPR001054">
    <property type="entry name" value="A/G_cyclase"/>
</dbReference>
<keyword evidence="2" id="KW-0067">ATP-binding</keyword>
<dbReference type="RefSeq" id="WP_012349095.1">
    <property type="nucleotide sequence ID" value="NC_010524.1"/>
</dbReference>
<dbReference type="eggNOG" id="COG2909">
    <property type="taxonomic scope" value="Bacteria"/>
</dbReference>
<feature type="domain" description="Guanylate cyclase" evidence="3">
    <location>
        <begin position="332"/>
        <end position="447"/>
    </location>
</feature>
<evidence type="ECO:0000256" key="1">
    <source>
        <dbReference type="ARBA" id="ARBA00022741"/>
    </source>
</evidence>
<dbReference type="SUPFAM" id="SSF52540">
    <property type="entry name" value="P-loop containing nucleoside triphosphate hydrolases"/>
    <property type="match status" value="1"/>
</dbReference>
<accession>B1XXN3</accession>
<dbReference type="InterPro" id="IPR029787">
    <property type="entry name" value="Nucleotide_cyclase"/>
</dbReference>
<dbReference type="Pfam" id="PF13191">
    <property type="entry name" value="AAA_16"/>
    <property type="match status" value="1"/>
</dbReference>
<dbReference type="Gene3D" id="1.25.40.10">
    <property type="entry name" value="Tetratricopeptide repeat domain"/>
    <property type="match status" value="2"/>
</dbReference>
<dbReference type="Gene3D" id="3.40.50.300">
    <property type="entry name" value="P-loop containing nucleotide triphosphate hydrolases"/>
    <property type="match status" value="1"/>
</dbReference>